<protein>
    <recommendedName>
        <fullName evidence="13">Sperm-associated antigen 6</fullName>
    </recommendedName>
    <alternativeName>
        <fullName evidence="14">Protein PF16 homolog</fullName>
    </alternativeName>
</protein>
<dbReference type="Pfam" id="PF00514">
    <property type="entry name" value="Arm"/>
    <property type="match status" value="3"/>
</dbReference>
<dbReference type="PANTHER" id="PTHR23314">
    <property type="entry name" value="SPERM-ASSOCIATED ANTIGEN 6 ARMADILLO REPEAT-CONTAINING"/>
    <property type="match status" value="1"/>
</dbReference>
<keyword evidence="3" id="KW-0963">Cytoplasm</keyword>
<evidence type="ECO:0000313" key="16">
    <source>
        <dbReference type="Proteomes" id="UP001488805"/>
    </source>
</evidence>
<evidence type="ECO:0000256" key="10">
    <source>
        <dbReference type="ARBA" id="ARBA00023273"/>
    </source>
</evidence>
<comment type="function">
    <text evidence="11">Important for structural integrity of the central apparatus in the sperm tail and for flagellar motility.</text>
</comment>
<dbReference type="InterPro" id="IPR016024">
    <property type="entry name" value="ARM-type_fold"/>
</dbReference>
<dbReference type="InterPro" id="IPR000225">
    <property type="entry name" value="Armadillo"/>
</dbReference>
<dbReference type="FunFam" id="1.25.10.10:FF:000129">
    <property type="entry name" value="sperm-associated antigen 6 isoform X1"/>
    <property type="match status" value="1"/>
</dbReference>
<gene>
    <name evidence="15" type="ORF">VZT92_014383</name>
</gene>
<accession>A0AAW1EZP1</accession>
<keyword evidence="5" id="KW-0677">Repeat</keyword>
<dbReference type="PANTHER" id="PTHR23314:SF0">
    <property type="entry name" value="SPERM-ASSOCIATED ANTIGEN 6"/>
    <property type="match status" value="1"/>
</dbReference>
<evidence type="ECO:0000256" key="2">
    <source>
        <dbReference type="ARBA" id="ARBA00004430"/>
    </source>
</evidence>
<dbReference type="SMART" id="SM00185">
    <property type="entry name" value="ARM"/>
    <property type="match status" value="9"/>
</dbReference>
<evidence type="ECO:0000256" key="13">
    <source>
        <dbReference type="ARBA" id="ARBA00074796"/>
    </source>
</evidence>
<dbReference type="EMBL" id="JBCEZU010000112">
    <property type="protein sequence ID" value="KAK9527858.1"/>
    <property type="molecule type" value="Genomic_DNA"/>
</dbReference>
<keyword evidence="10" id="KW-0966">Cell projection</keyword>
<keyword evidence="9" id="KW-0206">Cytoskeleton</keyword>
<keyword evidence="16" id="KW-1185">Reference proteome</keyword>
<dbReference type="GO" id="GO:1990138">
    <property type="term" value="P:neuron projection extension"/>
    <property type="evidence" value="ECO:0007669"/>
    <property type="project" value="TreeGrafter"/>
</dbReference>
<evidence type="ECO:0000256" key="7">
    <source>
        <dbReference type="ARBA" id="ARBA00022846"/>
    </source>
</evidence>
<sequence length="507" mass="54840">MTQRQIVQVFEQYQKSRLQFVQAVADLSARPQNIELLNNAGVVSMLRPLLLDVVPSIQQSAALALGRLADHSDDLATAVVEADILPQLVHSLVSQNRFSKKSAAFVLRAVAKHSPELSQAVVDSGGVDALVLCLEEFDPGVKEAAAWALGYIARHNALLSQTVVDAGAVPLLVSCLLEPVMAIKRIAASTLSDICKHTPELAETVAENGAIAHLALMILNPDAKLKRQVLSALSQISKHSVSLAEMVIEAEVFPAAMACLKDPDDYVKKNVTTLMREVVKHTPELSQVIVNCGAMGAVVDSLSNCSGNLQLPGIMMLGYVAAHSESLAMAVILSKGLSQLALCLSEEHEPHIKAATAWSIGQIGHHTPEHAKAVATANLLTKLLELYMDANSSEDLQAKSKKALKSILQKCTYLPGLEPLLYDVPSNILKHVVYQFSKVLPHDAKARRLFVTSGGLKKLQEIDAEPGSPLQENINAINSCFPEEIVRYYSPGYSEVLLERLEKYQPA</sequence>
<comment type="subunit">
    <text evidence="12">Interacts with SPAG16 and SPAG17.</text>
</comment>
<evidence type="ECO:0000256" key="8">
    <source>
        <dbReference type="ARBA" id="ARBA00023069"/>
    </source>
</evidence>
<dbReference type="Proteomes" id="UP001488805">
    <property type="component" value="Unassembled WGS sequence"/>
</dbReference>
<dbReference type="FunFam" id="1.25.10.10:FF:000196">
    <property type="entry name" value="Sperm associated antigen 6"/>
    <property type="match status" value="1"/>
</dbReference>
<proteinExistence type="predicted"/>
<dbReference type="Gene3D" id="1.25.10.10">
    <property type="entry name" value="Leucine-rich Repeat Variant"/>
    <property type="match status" value="2"/>
</dbReference>
<dbReference type="GO" id="GO:0003351">
    <property type="term" value="P:epithelial cilium movement involved in extracellular fluid movement"/>
    <property type="evidence" value="ECO:0007669"/>
    <property type="project" value="TreeGrafter"/>
</dbReference>
<dbReference type="SUPFAM" id="SSF48371">
    <property type="entry name" value="ARM repeat"/>
    <property type="match status" value="1"/>
</dbReference>
<organism evidence="15 16">
    <name type="scientific">Zoarces viviparus</name>
    <name type="common">Viviparous eelpout</name>
    <name type="synonym">Blennius viviparus</name>
    <dbReference type="NCBI Taxonomy" id="48416"/>
    <lineage>
        <taxon>Eukaryota</taxon>
        <taxon>Metazoa</taxon>
        <taxon>Chordata</taxon>
        <taxon>Craniata</taxon>
        <taxon>Vertebrata</taxon>
        <taxon>Euteleostomi</taxon>
        <taxon>Actinopterygii</taxon>
        <taxon>Neopterygii</taxon>
        <taxon>Teleostei</taxon>
        <taxon>Neoteleostei</taxon>
        <taxon>Acanthomorphata</taxon>
        <taxon>Eupercaria</taxon>
        <taxon>Perciformes</taxon>
        <taxon>Cottioidei</taxon>
        <taxon>Zoarcales</taxon>
        <taxon>Zoarcidae</taxon>
        <taxon>Zoarcinae</taxon>
        <taxon>Zoarces</taxon>
    </lineage>
</organism>
<dbReference type="InterPro" id="IPR011989">
    <property type="entry name" value="ARM-like"/>
</dbReference>
<dbReference type="GO" id="GO:0097228">
    <property type="term" value="C:sperm principal piece"/>
    <property type="evidence" value="ECO:0007669"/>
    <property type="project" value="TreeGrafter"/>
</dbReference>
<comment type="caution">
    <text evidence="15">The sequence shown here is derived from an EMBL/GenBank/DDBJ whole genome shotgun (WGS) entry which is preliminary data.</text>
</comment>
<keyword evidence="4" id="KW-0493">Microtubule</keyword>
<evidence type="ECO:0000256" key="4">
    <source>
        <dbReference type="ARBA" id="ARBA00022701"/>
    </source>
</evidence>
<name>A0AAW1EZP1_ZOAVI</name>
<evidence type="ECO:0000256" key="12">
    <source>
        <dbReference type="ARBA" id="ARBA00061986"/>
    </source>
</evidence>
<dbReference type="GO" id="GO:0005874">
    <property type="term" value="C:microtubule"/>
    <property type="evidence" value="ECO:0007669"/>
    <property type="project" value="UniProtKB-KW"/>
</dbReference>
<comment type="subcellular location">
    <subcellularLocation>
        <location evidence="1">Cell projection</location>
        <location evidence="1">Cilium</location>
        <location evidence="1">Flagellum</location>
    </subcellularLocation>
    <subcellularLocation>
        <location evidence="2">Cytoplasm</location>
        <location evidence="2">Cytoskeleton</location>
        <location evidence="2">Cilium axoneme</location>
    </subcellularLocation>
</comment>
<dbReference type="GO" id="GO:0008017">
    <property type="term" value="F:microtubule binding"/>
    <property type="evidence" value="ECO:0007669"/>
    <property type="project" value="TreeGrafter"/>
</dbReference>
<dbReference type="AlphaFoldDB" id="A0AAW1EZP1"/>
<evidence type="ECO:0000256" key="14">
    <source>
        <dbReference type="ARBA" id="ARBA00083576"/>
    </source>
</evidence>
<evidence type="ECO:0000256" key="6">
    <source>
        <dbReference type="ARBA" id="ARBA00022794"/>
    </source>
</evidence>
<evidence type="ECO:0000256" key="9">
    <source>
        <dbReference type="ARBA" id="ARBA00023212"/>
    </source>
</evidence>
<dbReference type="GO" id="GO:0005576">
    <property type="term" value="C:extracellular region"/>
    <property type="evidence" value="ECO:0007669"/>
    <property type="project" value="GOC"/>
</dbReference>
<dbReference type="GO" id="GO:0005930">
    <property type="term" value="C:axoneme"/>
    <property type="evidence" value="ECO:0007669"/>
    <property type="project" value="UniProtKB-SubCell"/>
</dbReference>
<dbReference type="GO" id="GO:0007288">
    <property type="term" value="P:sperm axoneme assembly"/>
    <property type="evidence" value="ECO:0007669"/>
    <property type="project" value="TreeGrafter"/>
</dbReference>
<reference evidence="15 16" key="1">
    <citation type="journal article" date="2024" name="Genome Biol. Evol.">
        <title>Chromosome-level genome assembly of the viviparous eelpout Zoarces viviparus.</title>
        <authorList>
            <person name="Fuhrmann N."/>
            <person name="Brasseur M.V."/>
            <person name="Bakowski C.E."/>
            <person name="Podsiadlowski L."/>
            <person name="Prost S."/>
            <person name="Krehenwinkel H."/>
            <person name="Mayer C."/>
        </authorList>
    </citation>
    <scope>NUCLEOTIDE SEQUENCE [LARGE SCALE GENOMIC DNA]</scope>
    <source>
        <strain evidence="15">NO-MEL_2022_Ind0_liver</strain>
    </source>
</reference>
<evidence type="ECO:0000256" key="5">
    <source>
        <dbReference type="ARBA" id="ARBA00022737"/>
    </source>
</evidence>
<evidence type="ECO:0000256" key="1">
    <source>
        <dbReference type="ARBA" id="ARBA00004230"/>
    </source>
</evidence>
<evidence type="ECO:0000256" key="3">
    <source>
        <dbReference type="ARBA" id="ARBA00022490"/>
    </source>
</evidence>
<dbReference type="GO" id="GO:0046847">
    <property type="term" value="P:filopodium assembly"/>
    <property type="evidence" value="ECO:0007669"/>
    <property type="project" value="TreeGrafter"/>
</dbReference>
<keyword evidence="7" id="KW-0282">Flagellum</keyword>
<evidence type="ECO:0000313" key="15">
    <source>
        <dbReference type="EMBL" id="KAK9527858.1"/>
    </source>
</evidence>
<dbReference type="GO" id="GO:0001669">
    <property type="term" value="C:acrosomal vesicle"/>
    <property type="evidence" value="ECO:0007669"/>
    <property type="project" value="TreeGrafter"/>
</dbReference>
<evidence type="ECO:0000256" key="11">
    <source>
        <dbReference type="ARBA" id="ARBA00057769"/>
    </source>
</evidence>
<keyword evidence="6" id="KW-0970">Cilium biogenesis/degradation</keyword>
<keyword evidence="8" id="KW-0969">Cilium</keyword>